<name>A0A2W2DP91_9ACTN</name>
<evidence type="ECO:0000259" key="5">
    <source>
        <dbReference type="SMART" id="SM00479"/>
    </source>
</evidence>
<feature type="domain" description="Exonuclease" evidence="5">
    <location>
        <begin position="7"/>
        <end position="188"/>
    </location>
</feature>
<proteinExistence type="predicted"/>
<dbReference type="CDD" id="cd06127">
    <property type="entry name" value="DEDDh"/>
    <property type="match status" value="1"/>
</dbReference>
<keyword evidence="2" id="KW-0378">Hydrolase</keyword>
<dbReference type="SUPFAM" id="SSF53098">
    <property type="entry name" value="Ribonuclease H-like"/>
    <property type="match status" value="1"/>
</dbReference>
<dbReference type="PANTHER" id="PTHR30231">
    <property type="entry name" value="DNA POLYMERASE III SUBUNIT EPSILON"/>
    <property type="match status" value="1"/>
</dbReference>
<keyword evidence="1" id="KW-0540">Nuclease</keyword>
<dbReference type="GO" id="GO:0008408">
    <property type="term" value="F:3'-5' exonuclease activity"/>
    <property type="evidence" value="ECO:0007669"/>
    <property type="project" value="TreeGrafter"/>
</dbReference>
<dbReference type="GO" id="GO:0005829">
    <property type="term" value="C:cytosol"/>
    <property type="evidence" value="ECO:0007669"/>
    <property type="project" value="TreeGrafter"/>
</dbReference>
<dbReference type="AlphaFoldDB" id="A0A2W2DP91"/>
<accession>A0A2W2DP91</accession>
<dbReference type="Gene3D" id="3.30.420.10">
    <property type="entry name" value="Ribonuclease H-like superfamily/Ribonuclease H"/>
    <property type="match status" value="1"/>
</dbReference>
<keyword evidence="7" id="KW-1185">Reference proteome</keyword>
<evidence type="ECO:0000256" key="2">
    <source>
        <dbReference type="ARBA" id="ARBA00022801"/>
    </source>
</evidence>
<dbReference type="NCBIfam" id="NF005927">
    <property type="entry name" value="PRK07942.1"/>
    <property type="match status" value="1"/>
</dbReference>
<gene>
    <name evidence="6" type="ORF">C1I95_25745</name>
</gene>
<dbReference type="OrthoDB" id="9791657at2"/>
<comment type="caution">
    <text evidence="6">The sequence shown here is derived from an EMBL/GenBank/DDBJ whole genome shotgun (WGS) entry which is preliminary data.</text>
</comment>
<evidence type="ECO:0000313" key="7">
    <source>
        <dbReference type="Proteomes" id="UP000248924"/>
    </source>
</evidence>
<dbReference type="Pfam" id="PF00929">
    <property type="entry name" value="RNase_T"/>
    <property type="match status" value="1"/>
</dbReference>
<evidence type="ECO:0000256" key="1">
    <source>
        <dbReference type="ARBA" id="ARBA00022722"/>
    </source>
</evidence>
<feature type="coiled-coil region" evidence="4">
    <location>
        <begin position="240"/>
        <end position="267"/>
    </location>
</feature>
<dbReference type="Proteomes" id="UP000248924">
    <property type="component" value="Unassembled WGS sequence"/>
</dbReference>
<keyword evidence="4" id="KW-0175">Coiled coil</keyword>
<sequence length="293" mass="32376">MMWHLGPMLAYDCETTGVEVETDRIVTAAVVKIEPGCQPSIRSTVINPGVEVPAEAAEIHGWTTERVQAEGWEPAKELEWIAADLAAALAAGTPLVIANAPFDLTLLDRELRRHGLATLDQRLGGRPIAPVIDPMVLDHALDRYRPGKRKLVDLCAAYGTRIDQAHDCTADALAVARVAFKIGQRAQRALAAPLDVADMYGDRRYPDRIVRGFQEFAKLTLAEVHMAQVGWHAGQVEGRAQYWRQKANELEHRADRATDEAERVTALADVEELRQRAAGVSTQWPVREWVAPS</sequence>
<dbReference type="PANTHER" id="PTHR30231:SF4">
    <property type="entry name" value="PROTEIN NEN2"/>
    <property type="match status" value="1"/>
</dbReference>
<dbReference type="GO" id="GO:0003676">
    <property type="term" value="F:nucleic acid binding"/>
    <property type="evidence" value="ECO:0007669"/>
    <property type="project" value="InterPro"/>
</dbReference>
<evidence type="ECO:0000313" key="6">
    <source>
        <dbReference type="EMBL" id="PZG12473.1"/>
    </source>
</evidence>
<evidence type="ECO:0000256" key="3">
    <source>
        <dbReference type="ARBA" id="ARBA00022839"/>
    </source>
</evidence>
<dbReference type="EMBL" id="POTY01000207">
    <property type="protein sequence ID" value="PZG12473.1"/>
    <property type="molecule type" value="Genomic_DNA"/>
</dbReference>
<organism evidence="6 7">
    <name type="scientific">Micromonospora craterilacus</name>
    <dbReference type="NCBI Taxonomy" id="1655439"/>
    <lineage>
        <taxon>Bacteria</taxon>
        <taxon>Bacillati</taxon>
        <taxon>Actinomycetota</taxon>
        <taxon>Actinomycetes</taxon>
        <taxon>Micromonosporales</taxon>
        <taxon>Micromonosporaceae</taxon>
        <taxon>Micromonospora</taxon>
    </lineage>
</organism>
<dbReference type="InterPro" id="IPR036397">
    <property type="entry name" value="RNaseH_sf"/>
</dbReference>
<keyword evidence="3" id="KW-0269">Exonuclease</keyword>
<protein>
    <submittedName>
        <fullName evidence="6">DNA polymerase III subunit epsilon</fullName>
    </submittedName>
</protein>
<dbReference type="SMART" id="SM00479">
    <property type="entry name" value="EXOIII"/>
    <property type="match status" value="1"/>
</dbReference>
<reference evidence="6 7" key="1">
    <citation type="submission" date="2018-01" db="EMBL/GenBank/DDBJ databases">
        <title>Draft genome sequence of Jishengella sp. NA12.</title>
        <authorList>
            <person name="Sahin N."/>
            <person name="Ay H."/>
            <person name="Saygin H."/>
        </authorList>
    </citation>
    <scope>NUCLEOTIDE SEQUENCE [LARGE SCALE GENOMIC DNA]</scope>
    <source>
        <strain evidence="6 7">NA12</strain>
    </source>
</reference>
<evidence type="ECO:0000256" key="4">
    <source>
        <dbReference type="SAM" id="Coils"/>
    </source>
</evidence>
<dbReference type="InterPro" id="IPR012337">
    <property type="entry name" value="RNaseH-like_sf"/>
</dbReference>
<dbReference type="InterPro" id="IPR013520">
    <property type="entry name" value="Ribonucl_H"/>
</dbReference>